<dbReference type="GO" id="GO:0003746">
    <property type="term" value="F:translation elongation factor activity"/>
    <property type="evidence" value="ECO:0007669"/>
    <property type="project" value="UniProtKB-UniRule"/>
</dbReference>
<dbReference type="PANTHER" id="PTHR11741:SF0">
    <property type="entry name" value="ELONGATION FACTOR TS, MITOCHONDRIAL"/>
    <property type="match status" value="1"/>
</dbReference>
<dbReference type="SUPFAM" id="SSF54713">
    <property type="entry name" value="Elongation factor Ts (EF-Ts), dimerisation domain"/>
    <property type="match status" value="2"/>
</dbReference>
<dbReference type="HAMAP" id="MF_00050">
    <property type="entry name" value="EF_Ts"/>
    <property type="match status" value="1"/>
</dbReference>
<dbReference type="FunFam" id="1.10.286.20:FF:000001">
    <property type="entry name" value="Elongation factor Ts"/>
    <property type="match status" value="1"/>
</dbReference>
<dbReference type="InterPro" id="IPR009060">
    <property type="entry name" value="UBA-like_sf"/>
</dbReference>
<keyword evidence="5 6" id="KW-0648">Protein biosynthesis</keyword>
<comment type="similarity">
    <text evidence="1 6 7">Belongs to the EF-Ts family.</text>
</comment>
<dbReference type="InterPro" id="IPR018101">
    <property type="entry name" value="Transl_elong_Ts_CS"/>
</dbReference>
<dbReference type="InterPro" id="IPR001816">
    <property type="entry name" value="Transl_elong_EFTs/EF1B"/>
</dbReference>
<name>A0A1H4CHU1_9GAMM</name>
<dbReference type="Pfam" id="PF00889">
    <property type="entry name" value="EF_TS"/>
    <property type="match status" value="1"/>
</dbReference>
<evidence type="ECO:0000259" key="9">
    <source>
        <dbReference type="Pfam" id="PF00889"/>
    </source>
</evidence>
<feature type="region of interest" description="Involved in Mg(2+) ion dislocation from EF-Tu" evidence="6">
    <location>
        <begin position="81"/>
        <end position="84"/>
    </location>
</feature>
<reference evidence="10 11" key="1">
    <citation type="submission" date="2016-10" db="EMBL/GenBank/DDBJ databases">
        <authorList>
            <person name="de Groot N.N."/>
        </authorList>
    </citation>
    <scope>NUCLEOTIDE SEQUENCE [LARGE SCALE GENOMIC DNA]</scope>
    <source>
        <strain evidence="10 11">DSM 21228</strain>
    </source>
</reference>
<gene>
    <name evidence="6" type="primary">tsf</name>
    <name evidence="10" type="ORF">SAMN05660964_01948</name>
</gene>
<proteinExistence type="inferred from homology"/>
<keyword evidence="11" id="KW-1185">Reference proteome</keyword>
<evidence type="ECO:0000256" key="3">
    <source>
        <dbReference type="ARBA" id="ARBA00022490"/>
    </source>
</evidence>
<dbReference type="InterPro" id="IPR014039">
    <property type="entry name" value="Transl_elong_EFTs/EF1B_dimer"/>
</dbReference>
<keyword evidence="3 6" id="KW-0963">Cytoplasm</keyword>
<dbReference type="STRING" id="525918.SAMN05660964_01948"/>
<keyword evidence="4 6" id="KW-0251">Elongation factor</keyword>
<dbReference type="PROSITE" id="PS01127">
    <property type="entry name" value="EF_TS_2"/>
    <property type="match status" value="1"/>
</dbReference>
<dbReference type="GO" id="GO:0005737">
    <property type="term" value="C:cytoplasm"/>
    <property type="evidence" value="ECO:0007669"/>
    <property type="project" value="UniProtKB-SubCell"/>
</dbReference>
<protein>
    <recommendedName>
        <fullName evidence="2 6">Elongation factor Ts</fullName>
        <shortName evidence="6">EF-Ts</shortName>
    </recommendedName>
</protein>
<evidence type="ECO:0000256" key="4">
    <source>
        <dbReference type="ARBA" id="ARBA00022768"/>
    </source>
</evidence>
<dbReference type="PROSITE" id="PS01126">
    <property type="entry name" value="EF_TS_1"/>
    <property type="match status" value="1"/>
</dbReference>
<dbReference type="PANTHER" id="PTHR11741">
    <property type="entry name" value="ELONGATION FACTOR TS"/>
    <property type="match status" value="1"/>
</dbReference>
<evidence type="ECO:0000313" key="10">
    <source>
        <dbReference type="EMBL" id="SEA59883.1"/>
    </source>
</evidence>
<accession>A0A1H4CHU1</accession>
<dbReference type="Gene3D" id="1.10.286.20">
    <property type="match status" value="1"/>
</dbReference>
<dbReference type="CDD" id="cd14275">
    <property type="entry name" value="UBA_EF-Ts"/>
    <property type="match status" value="1"/>
</dbReference>
<evidence type="ECO:0000256" key="2">
    <source>
        <dbReference type="ARBA" id="ARBA00016956"/>
    </source>
</evidence>
<dbReference type="AlphaFoldDB" id="A0A1H4CHU1"/>
<evidence type="ECO:0000256" key="8">
    <source>
        <dbReference type="RuleBase" id="RU000643"/>
    </source>
</evidence>
<evidence type="ECO:0000256" key="5">
    <source>
        <dbReference type="ARBA" id="ARBA00022917"/>
    </source>
</evidence>
<comment type="subcellular location">
    <subcellularLocation>
        <location evidence="6 8">Cytoplasm</location>
    </subcellularLocation>
</comment>
<dbReference type="OrthoDB" id="9808348at2"/>
<comment type="function">
    <text evidence="6 7">Associates with the EF-Tu.GDP complex and induces the exchange of GDP to GTP. It remains bound to the aminoacyl-tRNA.EF-Tu.GTP complex up to the GTP hydrolysis stage on the ribosome.</text>
</comment>
<evidence type="ECO:0000313" key="11">
    <source>
        <dbReference type="Proteomes" id="UP000199397"/>
    </source>
</evidence>
<dbReference type="Gene3D" id="3.30.479.20">
    <property type="entry name" value="Elongation factor Ts, dimerisation domain"/>
    <property type="match status" value="2"/>
</dbReference>
<organism evidence="10 11">
    <name type="scientific">Thiothrix caldifontis</name>
    <dbReference type="NCBI Taxonomy" id="525918"/>
    <lineage>
        <taxon>Bacteria</taxon>
        <taxon>Pseudomonadati</taxon>
        <taxon>Pseudomonadota</taxon>
        <taxon>Gammaproteobacteria</taxon>
        <taxon>Thiotrichales</taxon>
        <taxon>Thiotrichaceae</taxon>
        <taxon>Thiothrix</taxon>
    </lineage>
</organism>
<dbReference type="EMBL" id="FNQP01000010">
    <property type="protein sequence ID" value="SEA59883.1"/>
    <property type="molecule type" value="Genomic_DNA"/>
</dbReference>
<feature type="domain" description="Translation elongation factor EFTs/EF1B dimerisation" evidence="9">
    <location>
        <begin position="72"/>
        <end position="274"/>
    </location>
</feature>
<evidence type="ECO:0000256" key="7">
    <source>
        <dbReference type="RuleBase" id="RU000642"/>
    </source>
</evidence>
<dbReference type="NCBIfam" id="TIGR00116">
    <property type="entry name" value="tsf"/>
    <property type="match status" value="1"/>
</dbReference>
<evidence type="ECO:0000256" key="1">
    <source>
        <dbReference type="ARBA" id="ARBA00005532"/>
    </source>
</evidence>
<sequence>MAITAGMVKELRERTGAGMMECKKALTETNGDMEAAIDLMRKSGAAKADKKAGRVAAEGRVIVALADDAKTAAIVEINSETDFVANDSNFVEFADAVGLVTLKAQPADVAALSALTLPNGQTVEENRTALIAKIGENIQVRRFQLVHAGECGQIASYLHGTRIGVVVCIENGEAEMGKHIAMHIAASRPACVDESGVPAEMVEREREIQIDIAMQSGKPRDIAEKMVVGRMKKFLGEITLVGQPFVMNPDQTVGDLLASKGANITQFVRLEVGEGIEKKQENFADEVAAQAAAVAAGN</sequence>
<dbReference type="Gene3D" id="1.10.8.10">
    <property type="entry name" value="DNA helicase RuvA subunit, C-terminal domain"/>
    <property type="match status" value="1"/>
</dbReference>
<dbReference type="FunFam" id="1.10.8.10:FF:000001">
    <property type="entry name" value="Elongation factor Ts"/>
    <property type="match status" value="1"/>
</dbReference>
<dbReference type="Proteomes" id="UP000199397">
    <property type="component" value="Unassembled WGS sequence"/>
</dbReference>
<dbReference type="InterPro" id="IPR036402">
    <property type="entry name" value="EF-Ts_dimer_sf"/>
</dbReference>
<evidence type="ECO:0000256" key="6">
    <source>
        <dbReference type="HAMAP-Rule" id="MF_00050"/>
    </source>
</evidence>
<dbReference type="SUPFAM" id="SSF46934">
    <property type="entry name" value="UBA-like"/>
    <property type="match status" value="1"/>
</dbReference>
<dbReference type="RefSeq" id="WP_093068018.1">
    <property type="nucleotide sequence ID" value="NZ_FNQP01000010.1"/>
</dbReference>